<proteinExistence type="predicted"/>
<keyword evidence="2" id="KW-1185">Reference proteome</keyword>
<reference evidence="1" key="1">
    <citation type="submission" date="2023-08" db="EMBL/GenBank/DDBJ databases">
        <authorList>
            <person name="Alioto T."/>
            <person name="Alioto T."/>
            <person name="Gomez Garrido J."/>
        </authorList>
    </citation>
    <scope>NUCLEOTIDE SEQUENCE</scope>
</reference>
<name>A0AA36FLY0_OCTVU</name>
<evidence type="ECO:0000313" key="1">
    <source>
        <dbReference type="EMBL" id="CAI9742642.1"/>
    </source>
</evidence>
<accession>A0AA36FLY0</accession>
<evidence type="ECO:0000313" key="2">
    <source>
        <dbReference type="Proteomes" id="UP001162480"/>
    </source>
</evidence>
<dbReference type="EMBL" id="OX597841">
    <property type="protein sequence ID" value="CAI9742642.1"/>
    <property type="molecule type" value="Genomic_DNA"/>
</dbReference>
<gene>
    <name evidence="1" type="ORF">OCTVUL_1B011036</name>
</gene>
<dbReference type="AlphaFoldDB" id="A0AA36FLY0"/>
<protein>
    <submittedName>
        <fullName evidence="1">Uncharacterized protein</fullName>
    </submittedName>
</protein>
<sequence>MLAWVGRFNWGLGSPKAAPGQSDLAVFLQLDALPNANHSESVVGDFICHRHRCQTRLADGHDRMVFVTCHQHGGQSMRYWLRPRSDGFLVCHRHWYHKDTNSIDVHLF</sequence>
<dbReference type="Proteomes" id="UP001162480">
    <property type="component" value="Chromosome 28"/>
</dbReference>
<organism evidence="1 2">
    <name type="scientific">Octopus vulgaris</name>
    <name type="common">Common octopus</name>
    <dbReference type="NCBI Taxonomy" id="6645"/>
    <lineage>
        <taxon>Eukaryota</taxon>
        <taxon>Metazoa</taxon>
        <taxon>Spiralia</taxon>
        <taxon>Lophotrochozoa</taxon>
        <taxon>Mollusca</taxon>
        <taxon>Cephalopoda</taxon>
        <taxon>Coleoidea</taxon>
        <taxon>Octopodiformes</taxon>
        <taxon>Octopoda</taxon>
        <taxon>Incirrata</taxon>
        <taxon>Octopodidae</taxon>
        <taxon>Octopus</taxon>
    </lineage>
</organism>